<dbReference type="KEGG" id="efal:FH779_09535"/>
<dbReference type="Proteomes" id="UP000510643">
    <property type="component" value="Chromosome"/>
</dbReference>
<proteinExistence type="predicted"/>
<keyword evidence="3" id="KW-1185">Reference proteome</keyword>
<evidence type="ECO:0008006" key="4">
    <source>
        <dbReference type="Google" id="ProtNLM"/>
    </source>
</evidence>
<organism evidence="2 3">
    <name type="scientific">Empedobacter falsenii</name>
    <dbReference type="NCBI Taxonomy" id="343874"/>
    <lineage>
        <taxon>Bacteria</taxon>
        <taxon>Pseudomonadati</taxon>
        <taxon>Bacteroidota</taxon>
        <taxon>Flavobacteriia</taxon>
        <taxon>Flavobacteriales</taxon>
        <taxon>Weeksellaceae</taxon>
        <taxon>Empedobacter</taxon>
    </lineage>
</organism>
<protein>
    <recommendedName>
        <fullName evidence="4">SH3 domain-containing protein</fullName>
    </recommendedName>
</protein>
<dbReference type="EMBL" id="CP040908">
    <property type="protein sequence ID" value="QLL58312.1"/>
    <property type="molecule type" value="Genomic_DNA"/>
</dbReference>
<dbReference type="GeneID" id="78401699"/>
<keyword evidence="1" id="KW-0732">Signal</keyword>
<gene>
    <name evidence="2" type="ORF">FH779_09535</name>
</gene>
<evidence type="ECO:0000313" key="2">
    <source>
        <dbReference type="EMBL" id="QLL58312.1"/>
    </source>
</evidence>
<reference evidence="2 3" key="1">
    <citation type="submission" date="2019-06" db="EMBL/GenBank/DDBJ databases">
        <title>Emergence of pandrug resistant Empedobacter falsenii in China.</title>
        <authorList>
            <person name="Dong N."/>
            <person name="Chen S."/>
            <person name="Zhang R."/>
        </authorList>
    </citation>
    <scope>NUCLEOTIDE SEQUENCE [LARGE SCALE GENOMIC DNA]</scope>
    <source>
        <strain evidence="2 3">1681-1</strain>
    </source>
</reference>
<evidence type="ECO:0000256" key="1">
    <source>
        <dbReference type="SAM" id="SignalP"/>
    </source>
</evidence>
<name>A0A7H9DSX8_9FLAO</name>
<sequence>MKTILITIALFLMSNFLFGQTIESGEYEFGFKLAFDQKTKKLTGYFEDYTGWNEKTSRPNFSYIFYIEGQVTNNKFVVLTYYPEDKKEDAIKGEIEIIGEKAIRIKLSSEHGGCWNVQHFADEPVLFNMMKKTEWKQIKYVVTDKTYFYSEKLENKKLKAYLVKNDFVSIDRIEGNWAYCTFYGNRITKGWIKTTDLN</sequence>
<accession>A0A7H9DSX8</accession>
<dbReference type="AlphaFoldDB" id="A0A7H9DSX8"/>
<feature type="chain" id="PRO_5029003838" description="SH3 domain-containing protein" evidence="1">
    <location>
        <begin position="20"/>
        <end position="198"/>
    </location>
</feature>
<evidence type="ECO:0000313" key="3">
    <source>
        <dbReference type="Proteomes" id="UP000510643"/>
    </source>
</evidence>
<dbReference type="RefSeq" id="WP_180904488.1">
    <property type="nucleotide sequence ID" value="NZ_CP040908.1"/>
</dbReference>
<feature type="signal peptide" evidence="1">
    <location>
        <begin position="1"/>
        <end position="19"/>
    </location>
</feature>